<sequence length="711" mass="80019">MKRKFSVITRLSILLTLVSAVIMVTLIMAVDDALKEYRRQSAHIDQSYLTDTMREQLERDASLLIKALGDNLSDAVYQQDLSSIGNSLEDLRGYREMDYIYVHDADGRIIHDGSLAINHYGEDVSSYLHPGSTSGLQPQLHWAGSHLYLNSPITAGGEPFAAIAVGFDFSAPLQIAVERAEALEANELEMFQAVRSALLLTFIILLPVCLLSARILTRRMLTPLTTLTERSIRYADGERDLSFDLQREDELGRLGRALERMRLGLEESHDQVHQMAYEDTVTSLPNRRSFQHKLNEIMHRSASMDYRFAVLFIDLDHFKQVNDTAGHAQGDQLLREVARRLGQILKEQRSRRRPESLLARLGGDEFVVLLPAIETGEEAAEIARALSAALNTPFLLSGQYFSISCSIGITLYPDDGVSSSEILKHADIAMYSAKQHGRNQFAFFQPQMTEEIRERLEIQQGIREAIKHDYLFLDYQPIYCMRSGRILGAEALLRWRHPQHGLLSPARFIPIIEESDLIEEVTRWVAQRAVTDLQSLLELNPAFSLSINISGAALHQSSICDFICDLKQQQNLPDDSLCIEITETSMITHLESSENALRRWKSAGIEIWIDDFGTGYSSLAYLNSLSIDGLKIDRSFVHNLIDGHSRPLIDAMVALAESLSIHTVAEGIETEQQLALLRKMGVHLAQGFGLARPMPLLDLQQKIRLEIEETA</sequence>
<accession>A0ABQ1KW55</accession>
<dbReference type="SUPFAM" id="SSF103190">
    <property type="entry name" value="Sensory domain-like"/>
    <property type="match status" value="1"/>
</dbReference>
<dbReference type="Proteomes" id="UP000629025">
    <property type="component" value="Unassembled WGS sequence"/>
</dbReference>
<organism evidence="4 5">
    <name type="scientific">Marinobacterium zhoushanense</name>
    <dbReference type="NCBI Taxonomy" id="1679163"/>
    <lineage>
        <taxon>Bacteria</taxon>
        <taxon>Pseudomonadati</taxon>
        <taxon>Pseudomonadota</taxon>
        <taxon>Gammaproteobacteria</taxon>
        <taxon>Oceanospirillales</taxon>
        <taxon>Oceanospirillaceae</taxon>
        <taxon>Marinobacterium</taxon>
    </lineage>
</organism>
<feature type="domain" description="HAMP" evidence="2">
    <location>
        <begin position="218"/>
        <end position="270"/>
    </location>
</feature>
<dbReference type="InterPro" id="IPR035919">
    <property type="entry name" value="EAL_sf"/>
</dbReference>
<dbReference type="Pfam" id="PF00563">
    <property type="entry name" value="EAL"/>
    <property type="match status" value="1"/>
</dbReference>
<dbReference type="NCBIfam" id="TIGR00254">
    <property type="entry name" value="GGDEF"/>
    <property type="match status" value="1"/>
</dbReference>
<proteinExistence type="predicted"/>
<evidence type="ECO:0000259" key="3">
    <source>
        <dbReference type="PROSITE" id="PS50887"/>
    </source>
</evidence>
<dbReference type="SUPFAM" id="SSF55073">
    <property type="entry name" value="Nucleotide cyclase"/>
    <property type="match status" value="1"/>
</dbReference>
<dbReference type="Pfam" id="PF00672">
    <property type="entry name" value="HAMP"/>
    <property type="match status" value="1"/>
</dbReference>
<protein>
    <submittedName>
        <fullName evidence="4">GGDEF domain-containing protein</fullName>
    </submittedName>
</protein>
<feature type="domain" description="EAL" evidence="1">
    <location>
        <begin position="455"/>
        <end position="707"/>
    </location>
</feature>
<dbReference type="InterPro" id="IPR000160">
    <property type="entry name" value="GGDEF_dom"/>
</dbReference>
<comment type="caution">
    <text evidence="4">The sequence shown here is derived from an EMBL/GenBank/DDBJ whole genome shotgun (WGS) entry which is preliminary data.</text>
</comment>
<evidence type="ECO:0000259" key="1">
    <source>
        <dbReference type="PROSITE" id="PS50883"/>
    </source>
</evidence>
<dbReference type="InterPro" id="IPR029787">
    <property type="entry name" value="Nucleotide_cyclase"/>
</dbReference>
<evidence type="ECO:0000313" key="4">
    <source>
        <dbReference type="EMBL" id="GGC10111.1"/>
    </source>
</evidence>
<dbReference type="CDD" id="cd01948">
    <property type="entry name" value="EAL"/>
    <property type="match status" value="1"/>
</dbReference>
<dbReference type="SMART" id="SM00052">
    <property type="entry name" value="EAL"/>
    <property type="match status" value="1"/>
</dbReference>
<dbReference type="PROSITE" id="PS50885">
    <property type="entry name" value="HAMP"/>
    <property type="match status" value="1"/>
</dbReference>
<reference evidence="5" key="1">
    <citation type="journal article" date="2019" name="Int. J. Syst. Evol. Microbiol.">
        <title>The Global Catalogue of Microorganisms (GCM) 10K type strain sequencing project: providing services to taxonomists for standard genome sequencing and annotation.</title>
        <authorList>
            <consortium name="The Broad Institute Genomics Platform"/>
            <consortium name="The Broad Institute Genome Sequencing Center for Infectious Disease"/>
            <person name="Wu L."/>
            <person name="Ma J."/>
        </authorList>
    </citation>
    <scope>NUCLEOTIDE SEQUENCE [LARGE SCALE GENOMIC DNA]</scope>
    <source>
        <strain evidence="5">CGMCC 1.15341</strain>
    </source>
</reference>
<dbReference type="PANTHER" id="PTHR33121">
    <property type="entry name" value="CYCLIC DI-GMP PHOSPHODIESTERASE PDEF"/>
    <property type="match status" value="1"/>
</dbReference>
<keyword evidence="5" id="KW-1185">Reference proteome</keyword>
<evidence type="ECO:0000313" key="5">
    <source>
        <dbReference type="Proteomes" id="UP000629025"/>
    </source>
</evidence>
<dbReference type="SUPFAM" id="SSF158472">
    <property type="entry name" value="HAMP domain-like"/>
    <property type="match status" value="1"/>
</dbReference>
<dbReference type="PANTHER" id="PTHR33121:SF70">
    <property type="entry name" value="SIGNALING PROTEIN YKOW"/>
    <property type="match status" value="1"/>
</dbReference>
<dbReference type="EMBL" id="BMIJ01000010">
    <property type="protein sequence ID" value="GGC10111.1"/>
    <property type="molecule type" value="Genomic_DNA"/>
</dbReference>
<dbReference type="InterPro" id="IPR050706">
    <property type="entry name" value="Cyclic-di-GMP_PDE-like"/>
</dbReference>
<dbReference type="InterPro" id="IPR003660">
    <property type="entry name" value="HAMP_dom"/>
</dbReference>
<dbReference type="RefSeq" id="WP_188751868.1">
    <property type="nucleotide sequence ID" value="NZ_BMIJ01000010.1"/>
</dbReference>
<dbReference type="InterPro" id="IPR043128">
    <property type="entry name" value="Rev_trsase/Diguanyl_cyclase"/>
</dbReference>
<dbReference type="InterPro" id="IPR001633">
    <property type="entry name" value="EAL_dom"/>
</dbReference>
<name>A0ABQ1KW55_9GAMM</name>
<dbReference type="Gene3D" id="3.20.20.450">
    <property type="entry name" value="EAL domain"/>
    <property type="match status" value="1"/>
</dbReference>
<dbReference type="Pfam" id="PF00990">
    <property type="entry name" value="GGDEF"/>
    <property type="match status" value="1"/>
</dbReference>
<feature type="domain" description="GGDEF" evidence="3">
    <location>
        <begin position="306"/>
        <end position="446"/>
    </location>
</feature>
<dbReference type="CDD" id="cd06225">
    <property type="entry name" value="HAMP"/>
    <property type="match status" value="1"/>
</dbReference>
<dbReference type="PROSITE" id="PS50887">
    <property type="entry name" value="GGDEF"/>
    <property type="match status" value="1"/>
</dbReference>
<dbReference type="InterPro" id="IPR029151">
    <property type="entry name" value="Sensor-like_sf"/>
</dbReference>
<dbReference type="PROSITE" id="PS50883">
    <property type="entry name" value="EAL"/>
    <property type="match status" value="1"/>
</dbReference>
<dbReference type="Gene3D" id="3.30.70.270">
    <property type="match status" value="1"/>
</dbReference>
<dbReference type="SMART" id="SM00304">
    <property type="entry name" value="HAMP"/>
    <property type="match status" value="1"/>
</dbReference>
<gene>
    <name evidence="4" type="ORF">GCM10011352_40710</name>
</gene>
<dbReference type="SUPFAM" id="SSF141868">
    <property type="entry name" value="EAL domain-like"/>
    <property type="match status" value="1"/>
</dbReference>
<dbReference type="Gene3D" id="6.10.340.10">
    <property type="match status" value="1"/>
</dbReference>
<dbReference type="SMART" id="SM00267">
    <property type="entry name" value="GGDEF"/>
    <property type="match status" value="1"/>
</dbReference>
<dbReference type="CDD" id="cd01949">
    <property type="entry name" value="GGDEF"/>
    <property type="match status" value="1"/>
</dbReference>
<evidence type="ECO:0000259" key="2">
    <source>
        <dbReference type="PROSITE" id="PS50885"/>
    </source>
</evidence>